<proteinExistence type="predicted"/>
<dbReference type="Pfam" id="PF13280">
    <property type="entry name" value="WYL"/>
    <property type="match status" value="1"/>
</dbReference>
<accession>A0A841R478</accession>
<evidence type="ECO:0000313" key="3">
    <source>
        <dbReference type="EMBL" id="MBB6477839.1"/>
    </source>
</evidence>
<evidence type="ECO:0000259" key="1">
    <source>
        <dbReference type="Pfam" id="PF13280"/>
    </source>
</evidence>
<dbReference type="InterPro" id="IPR051534">
    <property type="entry name" value="CBASS_pafABC_assoc_protein"/>
</dbReference>
<dbReference type="InterPro" id="IPR026881">
    <property type="entry name" value="WYL_dom"/>
</dbReference>
<dbReference type="Proteomes" id="UP000591941">
    <property type="component" value="Unassembled WGS sequence"/>
</dbReference>
<organism evidence="3 4">
    <name type="scientific">Negativicoccus succinicivorans</name>
    <dbReference type="NCBI Taxonomy" id="620903"/>
    <lineage>
        <taxon>Bacteria</taxon>
        <taxon>Bacillati</taxon>
        <taxon>Bacillota</taxon>
        <taxon>Negativicutes</taxon>
        <taxon>Veillonellales</taxon>
        <taxon>Veillonellaceae</taxon>
        <taxon>Negativicoccus</taxon>
    </lineage>
</organism>
<gene>
    <name evidence="3" type="ORF">HNR45_000872</name>
</gene>
<name>A0A841R478_9FIRM</name>
<dbReference type="AlphaFoldDB" id="A0A841R478"/>
<dbReference type="EMBL" id="JACHHI010000003">
    <property type="protein sequence ID" value="MBB6477839.1"/>
    <property type="molecule type" value="Genomic_DNA"/>
</dbReference>
<reference evidence="3 4" key="1">
    <citation type="submission" date="2020-08" db="EMBL/GenBank/DDBJ databases">
        <title>Genomic Encyclopedia of Type Strains, Phase IV (KMG-IV): sequencing the most valuable type-strain genomes for metagenomic binning, comparative biology and taxonomic classification.</title>
        <authorList>
            <person name="Goeker M."/>
        </authorList>
    </citation>
    <scope>NUCLEOTIDE SEQUENCE [LARGE SCALE GENOMIC DNA]</scope>
    <source>
        <strain evidence="3 4">DSM 21255</strain>
    </source>
</reference>
<dbReference type="RefSeq" id="WP_159822803.1">
    <property type="nucleotide sequence ID" value="NZ_CABWNB010000002.1"/>
</dbReference>
<sequence>MQKGTKATEQELRVMTSPSEIPAKKLSVLYILTILRRFSDPEHPLSQQQILTHLQEDYGMVLDRKAVKRNLVNLLEAGYPLGYKPWQRKSASREKVENVYGSWYYEHEFAPVELTTLIDGLLFSHLPARQVEDMIQKLLRLQSRYYTNPTLGVHNIPNENWLNWQQESPANAQMLYSLDVLNEAIETQQPVVFHYLQYGPDKQQRPRVRRHRKRPHRYRVSPYAVVATNGRFYLIGNTEGHDDISHYRVDRMQDVRIEKKREVRPLREVTQSGDDELHLPKHLAEHVNMFAGPAVPCLFRCDREILDAVMDDFGTSCTISEVTDKTVVVGVTVNATALFHWSLQFGPAVKVLAPASLVHDLQRAAIAMADAYRHEEPLYFDHVEMR</sequence>
<dbReference type="PROSITE" id="PS52050">
    <property type="entry name" value="WYL"/>
    <property type="match status" value="1"/>
</dbReference>
<evidence type="ECO:0000313" key="4">
    <source>
        <dbReference type="Proteomes" id="UP000591941"/>
    </source>
</evidence>
<dbReference type="OrthoDB" id="9772503at2"/>
<feature type="domain" description="WYL" evidence="1">
    <location>
        <begin position="178"/>
        <end position="257"/>
    </location>
</feature>
<dbReference type="Pfam" id="PF25583">
    <property type="entry name" value="WCX"/>
    <property type="match status" value="1"/>
</dbReference>
<dbReference type="PANTHER" id="PTHR34580">
    <property type="match status" value="1"/>
</dbReference>
<feature type="domain" description="WCX" evidence="2">
    <location>
        <begin position="307"/>
        <end position="369"/>
    </location>
</feature>
<evidence type="ECO:0008006" key="5">
    <source>
        <dbReference type="Google" id="ProtNLM"/>
    </source>
</evidence>
<comment type="caution">
    <text evidence="3">The sequence shown here is derived from an EMBL/GenBank/DDBJ whole genome shotgun (WGS) entry which is preliminary data.</text>
</comment>
<dbReference type="PANTHER" id="PTHR34580:SF1">
    <property type="entry name" value="PROTEIN PAFC"/>
    <property type="match status" value="1"/>
</dbReference>
<dbReference type="GeneID" id="93486154"/>
<keyword evidence="4" id="KW-1185">Reference proteome</keyword>
<evidence type="ECO:0000259" key="2">
    <source>
        <dbReference type="Pfam" id="PF25583"/>
    </source>
</evidence>
<protein>
    <recommendedName>
        <fullName evidence="5">WYL domain-containing protein</fullName>
    </recommendedName>
</protein>
<dbReference type="InterPro" id="IPR057727">
    <property type="entry name" value="WCX_dom"/>
</dbReference>